<dbReference type="GO" id="GO:0016853">
    <property type="term" value="F:isomerase activity"/>
    <property type="evidence" value="ECO:0007669"/>
    <property type="project" value="UniProtKB-KW"/>
</dbReference>
<proteinExistence type="predicted"/>
<name>A0A918BQ05_9ACTN</name>
<dbReference type="EMBL" id="BMQK01000020">
    <property type="protein sequence ID" value="GGQ82759.1"/>
    <property type="molecule type" value="Genomic_DNA"/>
</dbReference>
<dbReference type="InterPro" id="IPR050312">
    <property type="entry name" value="IolE/XylAMocC-like"/>
</dbReference>
<dbReference type="PANTHER" id="PTHR12110:SF52">
    <property type="entry name" value="XYLOSE ISOMERASE"/>
    <property type="match status" value="1"/>
</dbReference>
<reference evidence="2" key="2">
    <citation type="submission" date="2020-09" db="EMBL/GenBank/DDBJ databases">
        <authorList>
            <person name="Sun Q."/>
            <person name="Ohkuma M."/>
        </authorList>
    </citation>
    <scope>NUCLEOTIDE SEQUENCE</scope>
    <source>
        <strain evidence="2">JCM 3131</strain>
    </source>
</reference>
<dbReference type="Proteomes" id="UP000620156">
    <property type="component" value="Unassembled WGS sequence"/>
</dbReference>
<sequence>MTASTVPAGSADGLRYAYNTNGMTSHRLDDALALLADTGYDGVALTLDVAHHDPFAPHLASRTAALARRLDRLGLACTVETGARFLLDARRKHEPTLVSADPAGRARRLAFLRLCVDVAADLGGEAVSFWAGVPAPGTDASPGGTAWGHLVDGVRAVVAYAGERGVGAAFEPEPGMLVEDCAGFARLAARVPGLRLALDTGHCLVAGGLTPRQAVLRHAGDLGAVAVEDMPYGRHEHRAPGEGDMDLPAVLGALRAVRYGGLVSLELSRDAHRADTLVPSALEALRYAERVAAGGEPGLRDVAAPAAAFRAGALGIEVVR</sequence>
<dbReference type="InterPro" id="IPR013022">
    <property type="entry name" value="Xyl_isomerase-like_TIM-brl"/>
</dbReference>
<dbReference type="Pfam" id="PF01261">
    <property type="entry name" value="AP_endonuc_2"/>
    <property type="match status" value="1"/>
</dbReference>
<comment type="caution">
    <text evidence="2">The sequence shown here is derived from an EMBL/GenBank/DDBJ whole genome shotgun (WGS) entry which is preliminary data.</text>
</comment>
<gene>
    <name evidence="2" type="ORF">GCM10010145_60480</name>
</gene>
<dbReference type="PANTHER" id="PTHR12110">
    <property type="entry name" value="HYDROXYPYRUVATE ISOMERASE"/>
    <property type="match status" value="1"/>
</dbReference>
<protein>
    <submittedName>
        <fullName evidence="2">Xylose isomerase</fullName>
    </submittedName>
</protein>
<dbReference type="InterPro" id="IPR036237">
    <property type="entry name" value="Xyl_isomerase-like_sf"/>
</dbReference>
<dbReference type="SUPFAM" id="SSF51658">
    <property type="entry name" value="Xylose isomerase-like"/>
    <property type="match status" value="1"/>
</dbReference>
<dbReference type="RefSeq" id="WP_189220084.1">
    <property type="nucleotide sequence ID" value="NZ_BMQK01000020.1"/>
</dbReference>
<evidence type="ECO:0000313" key="2">
    <source>
        <dbReference type="EMBL" id="GGQ82759.1"/>
    </source>
</evidence>
<evidence type="ECO:0000259" key="1">
    <source>
        <dbReference type="Pfam" id="PF01261"/>
    </source>
</evidence>
<feature type="domain" description="Xylose isomerase-like TIM barrel" evidence="1">
    <location>
        <begin position="32"/>
        <end position="286"/>
    </location>
</feature>
<evidence type="ECO:0000313" key="3">
    <source>
        <dbReference type="Proteomes" id="UP000620156"/>
    </source>
</evidence>
<accession>A0A918BQ05</accession>
<dbReference type="AlphaFoldDB" id="A0A918BQ05"/>
<dbReference type="Gene3D" id="3.20.20.150">
    <property type="entry name" value="Divalent-metal-dependent TIM barrel enzymes"/>
    <property type="match status" value="1"/>
</dbReference>
<reference evidence="2" key="1">
    <citation type="journal article" date="2014" name="Int. J. Syst. Evol. Microbiol.">
        <title>Complete genome sequence of Corynebacterium casei LMG S-19264T (=DSM 44701T), isolated from a smear-ripened cheese.</title>
        <authorList>
            <consortium name="US DOE Joint Genome Institute (JGI-PGF)"/>
            <person name="Walter F."/>
            <person name="Albersmeier A."/>
            <person name="Kalinowski J."/>
            <person name="Ruckert C."/>
        </authorList>
    </citation>
    <scope>NUCLEOTIDE SEQUENCE</scope>
    <source>
        <strain evidence="2">JCM 3131</strain>
    </source>
</reference>
<keyword evidence="3" id="KW-1185">Reference proteome</keyword>
<organism evidence="2 3">
    <name type="scientific">Streptomyces ruber</name>
    <dbReference type="NCBI Taxonomy" id="83378"/>
    <lineage>
        <taxon>Bacteria</taxon>
        <taxon>Bacillati</taxon>
        <taxon>Actinomycetota</taxon>
        <taxon>Actinomycetes</taxon>
        <taxon>Kitasatosporales</taxon>
        <taxon>Streptomycetaceae</taxon>
        <taxon>Streptomyces</taxon>
    </lineage>
</organism>
<keyword evidence="2" id="KW-0413">Isomerase</keyword>